<name>A0ACB8B1I3_9AGAM</name>
<comment type="caution">
    <text evidence="1">The sequence shown here is derived from an EMBL/GenBank/DDBJ whole genome shotgun (WGS) entry which is preliminary data.</text>
</comment>
<sequence>MGQENPIYTLVMQEMQPMIPGPITFLPADALLHIFHIGVHDPTDDTFNGADFAVLVSHICRAWRDLAVNTPTLWTSLAIGMQPGGLPHTSPTLRRAAAFVLRAQNLPLSVTLDLRSVSGLSPALMQALETPALSLAASIAMDFILPLVTYRLLAHPMPLLEHWEVEQADAHRSFITATSPAQVQPIADPGSSTRLPRLRTMTLTGVHANWGHWSISNLTSLTIEYLGSGDRPTFGSLRAILLRNAHSLRELQIQGAIPLRSDSWSPRIPSAQEDLLPLSHLRSLILGYTHPLDALSFLHALHLPRLKSLTLRDIARVMEGEHYPTYAGAGMPVAFDGNSFHSQFDASFLVDTMCKHLTLPLAQIEHLELAHVTFQPPSEPGRPGN</sequence>
<dbReference type="Proteomes" id="UP000790709">
    <property type="component" value="Unassembled WGS sequence"/>
</dbReference>
<keyword evidence="2" id="KW-1185">Reference proteome</keyword>
<gene>
    <name evidence="1" type="ORF">BV22DRAFT_1040801</name>
</gene>
<evidence type="ECO:0000313" key="1">
    <source>
        <dbReference type="EMBL" id="KAH7919525.1"/>
    </source>
</evidence>
<organism evidence="1 2">
    <name type="scientific">Leucogyrophana mollusca</name>
    <dbReference type="NCBI Taxonomy" id="85980"/>
    <lineage>
        <taxon>Eukaryota</taxon>
        <taxon>Fungi</taxon>
        <taxon>Dikarya</taxon>
        <taxon>Basidiomycota</taxon>
        <taxon>Agaricomycotina</taxon>
        <taxon>Agaricomycetes</taxon>
        <taxon>Agaricomycetidae</taxon>
        <taxon>Boletales</taxon>
        <taxon>Boletales incertae sedis</taxon>
        <taxon>Leucogyrophana</taxon>
    </lineage>
</organism>
<accession>A0ACB8B1I3</accession>
<dbReference type="EMBL" id="MU266652">
    <property type="protein sequence ID" value="KAH7919525.1"/>
    <property type="molecule type" value="Genomic_DNA"/>
</dbReference>
<reference evidence="1" key="1">
    <citation type="journal article" date="2021" name="New Phytol.">
        <title>Evolutionary innovations through gain and loss of genes in the ectomycorrhizal Boletales.</title>
        <authorList>
            <person name="Wu G."/>
            <person name="Miyauchi S."/>
            <person name="Morin E."/>
            <person name="Kuo A."/>
            <person name="Drula E."/>
            <person name="Varga T."/>
            <person name="Kohler A."/>
            <person name="Feng B."/>
            <person name="Cao Y."/>
            <person name="Lipzen A."/>
            <person name="Daum C."/>
            <person name="Hundley H."/>
            <person name="Pangilinan J."/>
            <person name="Johnson J."/>
            <person name="Barry K."/>
            <person name="LaButti K."/>
            <person name="Ng V."/>
            <person name="Ahrendt S."/>
            <person name="Min B."/>
            <person name="Choi I.G."/>
            <person name="Park H."/>
            <person name="Plett J.M."/>
            <person name="Magnuson J."/>
            <person name="Spatafora J.W."/>
            <person name="Nagy L.G."/>
            <person name="Henrissat B."/>
            <person name="Grigoriev I.V."/>
            <person name="Yang Z.L."/>
            <person name="Xu J."/>
            <person name="Martin F.M."/>
        </authorList>
    </citation>
    <scope>NUCLEOTIDE SEQUENCE</scope>
    <source>
        <strain evidence="1">KUC20120723A-06</strain>
    </source>
</reference>
<protein>
    <submittedName>
        <fullName evidence="1">Uncharacterized protein</fullName>
    </submittedName>
</protein>
<proteinExistence type="predicted"/>
<evidence type="ECO:0000313" key="2">
    <source>
        <dbReference type="Proteomes" id="UP000790709"/>
    </source>
</evidence>